<dbReference type="Gene3D" id="3.40.50.300">
    <property type="entry name" value="P-loop containing nucleotide triphosphate hydrolases"/>
    <property type="match status" value="1"/>
</dbReference>
<name>A0A0A1IVS1_9CAUD</name>
<dbReference type="Proteomes" id="UP000030226">
    <property type="component" value="Segment"/>
</dbReference>
<dbReference type="GeneID" id="23680031"/>
<dbReference type="OrthoDB" id="2120at10239"/>
<reference evidence="1 2" key="1">
    <citation type="journal article" date="2015" name="PLoS ONE">
        <title>Investigation of a Large Collection of Pseudomonas aeruginosa Bacteriophages Collected from a Single Environmental Source in Abidjan, Cote d'Ivoire.</title>
        <authorList>
            <person name="Essoh C."/>
            <person name="Latino L."/>
            <person name="Midoux C."/>
            <person name="Blouin Y."/>
            <person name="Loukou G."/>
            <person name="Nguetta S.P."/>
            <person name="Lathro S."/>
            <person name="Cablanmian A."/>
            <person name="Kouassi A.K."/>
            <person name="Vergnaud G."/>
            <person name="Pourcel C."/>
        </authorList>
    </citation>
    <scope>NUCLEOTIDE SEQUENCE [LARGE SCALE GENOMIC DNA]</scope>
    <source>
        <strain evidence="1">Ab18</strain>
    </source>
</reference>
<gene>
    <name evidence="1" type="primary">ORF46</name>
</gene>
<accession>A0A0A1IVS1</accession>
<evidence type="ECO:0000313" key="1">
    <source>
        <dbReference type="EMBL" id="CEF89685.1"/>
    </source>
</evidence>
<protein>
    <submittedName>
        <fullName evidence="1">Putative terminase, large subunit</fullName>
    </submittedName>
</protein>
<dbReference type="InterPro" id="IPR027417">
    <property type="entry name" value="P-loop_NTPase"/>
</dbReference>
<dbReference type="RefSeq" id="YP_009125149.1">
    <property type="nucleotide sequence ID" value="NC_026594.1"/>
</dbReference>
<keyword evidence="2" id="KW-1185">Reference proteome</keyword>
<dbReference type="KEGG" id="vg:23680031"/>
<proteinExistence type="predicted"/>
<dbReference type="EMBL" id="LN610577">
    <property type="protein sequence ID" value="CEF89685.1"/>
    <property type="molecule type" value="Genomic_DNA"/>
</dbReference>
<organism evidence="1 2">
    <name type="scientific">Pseudomonas phage vB_PaeS_PAO1_Ab18</name>
    <dbReference type="NCBI Taxonomy" id="1548905"/>
    <lineage>
        <taxon>Viruses</taxon>
        <taxon>Duplodnaviria</taxon>
        <taxon>Heunggongvirae</taxon>
        <taxon>Uroviricota</taxon>
        <taxon>Caudoviricetes</taxon>
        <taxon>Mesyanzhinovviridae</taxon>
        <taxon>Bradleyvirinae</taxon>
        <taxon>Abidjanvirus</taxon>
        <taxon>Abidjanvirus Ab18</taxon>
        <taxon>Pseudomonas virus Ab18</taxon>
    </lineage>
</organism>
<dbReference type="Gene3D" id="3.30.420.280">
    <property type="match status" value="1"/>
</dbReference>
<evidence type="ECO:0000313" key="2">
    <source>
        <dbReference type="Proteomes" id="UP000030226"/>
    </source>
</evidence>
<sequence length="496" mass="56919">MTSRVQWEVTQDGILRPVLYDKGRVIYPVWAPQEGSQEAFLTCPVFEVLYEGTRGPGKTDALLMDFAQHCGQGYGAEWRGILFRQTYKQLTDLINKSQKWFREVFPEATYNKADHTWTWPTGEQLLLRHMRTPSDYWNYHGHAYPWIGFEELTNWNDPTCYLSMMSCSRSTVPGMPRKYRATTNPYGPGHNWVKRRWRLPQSRGRIIRDSYRDGELEPPRVAIHGHIRENRILLHADPEYISRIRASARNPAELAAWIDGSWDVTSGGMFDDIWDSGRHILPSFPLHKIPKGWHIDRSFDWGSSKPFSVGWWAESNGEPLEYDGVVYGRKRGDLIRVAEWYGWNGNRNEGVRMLAKDIAQGILDREDDLGIAGRVRPGPADTSIFDEENGVSIARDMLSKKVSWEKADKSPGSRKQGWEAIRKMLKGALPPPGGGPREEPGLFVLDRCHQFIETVPSLPRDEKDPDDVNTTAEDHIADETRYRVRHVRKKVASGGF</sequence>